<dbReference type="Proteomes" id="UP001499863">
    <property type="component" value="Unassembled WGS sequence"/>
</dbReference>
<feature type="chain" id="PRO_5045822745" evidence="1">
    <location>
        <begin position="22"/>
        <end position="427"/>
    </location>
</feature>
<keyword evidence="1" id="KW-0732">Signal</keyword>
<protein>
    <submittedName>
        <fullName evidence="2">Sugar ABC transporter substrate-binding protein</fullName>
    </submittedName>
</protein>
<proteinExistence type="predicted"/>
<dbReference type="PANTHER" id="PTHR43649">
    <property type="entry name" value="ARABINOSE-BINDING PROTEIN-RELATED"/>
    <property type="match status" value="1"/>
</dbReference>
<accession>A0ABN1XU85</accession>
<evidence type="ECO:0000256" key="1">
    <source>
        <dbReference type="SAM" id="SignalP"/>
    </source>
</evidence>
<dbReference type="RefSeq" id="WP_344331384.1">
    <property type="nucleotide sequence ID" value="NZ_BAAAKJ010000096.1"/>
</dbReference>
<dbReference type="CDD" id="cd13585">
    <property type="entry name" value="PBP2_TMBP_like"/>
    <property type="match status" value="1"/>
</dbReference>
<dbReference type="PROSITE" id="PS51257">
    <property type="entry name" value="PROKAR_LIPOPROTEIN"/>
    <property type="match status" value="1"/>
</dbReference>
<dbReference type="Pfam" id="PF01547">
    <property type="entry name" value="SBP_bac_1"/>
    <property type="match status" value="1"/>
</dbReference>
<dbReference type="Gene3D" id="3.40.190.10">
    <property type="entry name" value="Periplasmic binding protein-like II"/>
    <property type="match status" value="1"/>
</dbReference>
<dbReference type="InterPro" id="IPR050490">
    <property type="entry name" value="Bact_solute-bd_prot1"/>
</dbReference>
<dbReference type="SUPFAM" id="SSF53850">
    <property type="entry name" value="Periplasmic binding protein-like II"/>
    <property type="match status" value="1"/>
</dbReference>
<reference evidence="2 3" key="1">
    <citation type="journal article" date="2019" name="Int. J. Syst. Evol. Microbiol.">
        <title>The Global Catalogue of Microorganisms (GCM) 10K type strain sequencing project: providing services to taxonomists for standard genome sequencing and annotation.</title>
        <authorList>
            <consortium name="The Broad Institute Genomics Platform"/>
            <consortium name="The Broad Institute Genome Sequencing Center for Infectious Disease"/>
            <person name="Wu L."/>
            <person name="Ma J."/>
        </authorList>
    </citation>
    <scope>NUCLEOTIDE SEQUENCE [LARGE SCALE GENOMIC DNA]</scope>
    <source>
        <strain evidence="2 3">JCM 12393</strain>
    </source>
</reference>
<gene>
    <name evidence="2" type="ORF">GCM10009639_19190</name>
</gene>
<keyword evidence="3" id="KW-1185">Reference proteome</keyword>
<evidence type="ECO:0000313" key="3">
    <source>
        <dbReference type="Proteomes" id="UP001499863"/>
    </source>
</evidence>
<sequence>MSIRRGLATAAAAMSATLVLAACGGEGSEGDKGPVSLRMTVWTSNKPHLKLFNEIAAEYLAAHPEVKEITFDPLPFDSYSTALTTQMTGGNAPDLAWVFETDAVDFVSSGALVPLDDTLKQTSGYQYEDLIPSTTKLWTRDDKLYAYPFSTSPFGVFVNRDLLKQAGRQTPDELIKAGTWDWSTVLAEGAEVHRSTGKAGIVIRDFEYKEWSNAATFWGGWKAEPWSADGKTCTFNSTPMVDAMTTLHKGIFEDKAMPGPGETADFFTGDAAMTISQISRAALLDGAKFEWDLVPLPAGPAGDYSVIGQAGVGVVKRGGHTKEAKDFLAYFTNPENSAKLAAYFPPPRESQLTAENLAKTNPLLKNEQLDSVVVNGVKKGVVKPGHAGQAELAQRVRAGLDPLWTPNANVKGVLDDLCKNISPLLEK</sequence>
<dbReference type="EMBL" id="BAAAKJ010000096">
    <property type="protein sequence ID" value="GAA1390418.1"/>
    <property type="molecule type" value="Genomic_DNA"/>
</dbReference>
<organism evidence="2 3">
    <name type="scientific">Kitasatospora putterlickiae</name>
    <dbReference type="NCBI Taxonomy" id="221725"/>
    <lineage>
        <taxon>Bacteria</taxon>
        <taxon>Bacillati</taxon>
        <taxon>Actinomycetota</taxon>
        <taxon>Actinomycetes</taxon>
        <taxon>Kitasatosporales</taxon>
        <taxon>Streptomycetaceae</taxon>
        <taxon>Kitasatospora</taxon>
    </lineage>
</organism>
<comment type="caution">
    <text evidence="2">The sequence shown here is derived from an EMBL/GenBank/DDBJ whole genome shotgun (WGS) entry which is preliminary data.</text>
</comment>
<evidence type="ECO:0000313" key="2">
    <source>
        <dbReference type="EMBL" id="GAA1390418.1"/>
    </source>
</evidence>
<dbReference type="InterPro" id="IPR006059">
    <property type="entry name" value="SBP"/>
</dbReference>
<name>A0ABN1XU85_9ACTN</name>
<feature type="signal peptide" evidence="1">
    <location>
        <begin position="1"/>
        <end position="21"/>
    </location>
</feature>
<dbReference type="PANTHER" id="PTHR43649:SF12">
    <property type="entry name" value="DIACETYLCHITOBIOSE BINDING PROTEIN DASA"/>
    <property type="match status" value="1"/>
</dbReference>